<comment type="caution">
    <text evidence="7">Lacks conserved residue(s) required for the propagation of feature annotation.</text>
</comment>
<evidence type="ECO:0000256" key="7">
    <source>
        <dbReference type="PROSITE-ProRule" id="PRU00464"/>
    </source>
</evidence>
<dbReference type="Pfam" id="PF11969">
    <property type="entry name" value="DcpS_C"/>
    <property type="match status" value="1"/>
</dbReference>
<gene>
    <name evidence="10" type="primary">HINT3</name>
</gene>
<dbReference type="Proteomes" id="UP000515159">
    <property type="component" value="Chromosome 3"/>
</dbReference>
<keyword evidence="2" id="KW-0378">Hydrolase</keyword>
<comment type="catalytic activity">
    <reaction evidence="3">
        <text>adenosine 5'-phosphoramidate + H2O = NH4(+) + AMP</text>
        <dbReference type="Rhea" id="RHEA:67916"/>
        <dbReference type="ChEBI" id="CHEBI:15377"/>
        <dbReference type="ChEBI" id="CHEBI:28938"/>
        <dbReference type="ChEBI" id="CHEBI:57890"/>
        <dbReference type="ChEBI" id="CHEBI:456215"/>
    </reaction>
</comment>
<feature type="domain" description="HIT" evidence="8">
    <location>
        <begin position="23"/>
        <end position="121"/>
    </location>
</feature>
<name>A0A6P8R8M6_GEOSA</name>
<dbReference type="PANTHER" id="PTHR12486:SF5">
    <property type="entry name" value="ADENOSINE 5'-MONOPHOSPHORAMIDASE HINT3"/>
    <property type="match status" value="1"/>
</dbReference>
<dbReference type="Gene3D" id="3.30.428.10">
    <property type="entry name" value="HIT-like"/>
    <property type="match status" value="1"/>
</dbReference>
<dbReference type="RefSeq" id="XP_033795196.1">
    <property type="nucleotide sequence ID" value="XM_033939305.1"/>
</dbReference>
<dbReference type="SUPFAM" id="SSF54197">
    <property type="entry name" value="HIT-like"/>
    <property type="match status" value="1"/>
</dbReference>
<sequence length="153" mass="17501">MAGEASSGAEKSWEGQSEFSSCIFCRIANNEEKNTELLPCENEDLVCFKDIKPAAPHHYLVVPKKHVGNCKTLTKDHVPLVQTMMDVGRTILEHNNVTDAEEIRYHHFHELQRKKLRRKTVDGWVSTGRLSVPYPICISMYWHQPAILDLCPD</sequence>
<keyword evidence="1" id="KW-0547">Nucleotide-binding</keyword>
<comment type="similarity">
    <text evidence="4">Belongs to the HINT family.</text>
</comment>
<dbReference type="InterPro" id="IPR036265">
    <property type="entry name" value="HIT-like_sf"/>
</dbReference>
<dbReference type="CTD" id="135114"/>
<dbReference type="GO" id="GO:0016787">
    <property type="term" value="F:hydrolase activity"/>
    <property type="evidence" value="ECO:0007669"/>
    <property type="project" value="UniProtKB-KW"/>
</dbReference>
<accession>A0A6P8R8M6</accession>
<evidence type="ECO:0000256" key="3">
    <source>
        <dbReference type="ARBA" id="ARBA00024472"/>
    </source>
</evidence>
<proteinExistence type="inferred from homology"/>
<keyword evidence="9" id="KW-1185">Reference proteome</keyword>
<dbReference type="PROSITE" id="PS51084">
    <property type="entry name" value="HIT_2"/>
    <property type="match status" value="1"/>
</dbReference>
<dbReference type="PANTHER" id="PTHR12486">
    <property type="entry name" value="APRATAXIN-RELATED"/>
    <property type="match status" value="1"/>
</dbReference>
<dbReference type="GO" id="GO:0000166">
    <property type="term" value="F:nucleotide binding"/>
    <property type="evidence" value="ECO:0007669"/>
    <property type="project" value="UniProtKB-KW"/>
</dbReference>
<evidence type="ECO:0000259" key="8">
    <source>
        <dbReference type="PROSITE" id="PS51084"/>
    </source>
</evidence>
<evidence type="ECO:0000256" key="2">
    <source>
        <dbReference type="ARBA" id="ARBA00022801"/>
    </source>
</evidence>
<organism evidence="9 10">
    <name type="scientific">Geotrypetes seraphini</name>
    <name type="common">Gaboon caecilian</name>
    <name type="synonym">Caecilia seraphini</name>
    <dbReference type="NCBI Taxonomy" id="260995"/>
    <lineage>
        <taxon>Eukaryota</taxon>
        <taxon>Metazoa</taxon>
        <taxon>Chordata</taxon>
        <taxon>Craniata</taxon>
        <taxon>Vertebrata</taxon>
        <taxon>Euteleostomi</taxon>
        <taxon>Amphibia</taxon>
        <taxon>Gymnophiona</taxon>
        <taxon>Geotrypetes</taxon>
    </lineage>
</organism>
<evidence type="ECO:0000256" key="4">
    <source>
        <dbReference type="ARBA" id="ARBA00025764"/>
    </source>
</evidence>
<evidence type="ECO:0000256" key="1">
    <source>
        <dbReference type="ARBA" id="ARBA00022741"/>
    </source>
</evidence>
<evidence type="ECO:0000256" key="6">
    <source>
        <dbReference type="ARBA" id="ARBA00042361"/>
    </source>
</evidence>
<dbReference type="GeneID" id="117357990"/>
<evidence type="ECO:0000256" key="5">
    <source>
        <dbReference type="ARBA" id="ARBA00039802"/>
    </source>
</evidence>
<protein>
    <recommendedName>
        <fullName evidence="5">Adenosine 5'-monophosphoramidase HINT3</fullName>
    </recommendedName>
    <alternativeName>
        <fullName evidence="6">Histidine triad nucleotide-binding protein 3</fullName>
    </alternativeName>
</protein>
<evidence type="ECO:0000313" key="9">
    <source>
        <dbReference type="Proteomes" id="UP000515159"/>
    </source>
</evidence>
<dbReference type="AlphaFoldDB" id="A0A6P8R8M6"/>
<reference evidence="10" key="1">
    <citation type="submission" date="2025-08" db="UniProtKB">
        <authorList>
            <consortium name="RefSeq"/>
        </authorList>
    </citation>
    <scope>IDENTIFICATION</scope>
</reference>
<dbReference type="InterPro" id="IPR011146">
    <property type="entry name" value="HIT-like"/>
</dbReference>
<evidence type="ECO:0000313" key="10">
    <source>
        <dbReference type="RefSeq" id="XP_033795196.1"/>
    </source>
</evidence>